<reference evidence="2" key="1">
    <citation type="submission" date="2021-01" db="EMBL/GenBank/DDBJ databases">
        <authorList>
            <person name="Corre E."/>
            <person name="Pelletier E."/>
            <person name="Niang G."/>
            <person name="Scheremetjew M."/>
            <person name="Finn R."/>
            <person name="Kale V."/>
            <person name="Holt S."/>
            <person name="Cochrane G."/>
            <person name="Meng A."/>
            <person name="Brown T."/>
            <person name="Cohen L."/>
        </authorList>
    </citation>
    <scope>NUCLEOTIDE SEQUENCE</scope>
    <source>
        <strain evidence="2">CCMP219</strain>
    </source>
</reference>
<protein>
    <submittedName>
        <fullName evidence="2">Uncharacterized protein</fullName>
    </submittedName>
</protein>
<name>A0A7R9YX71_9CHLO</name>
<dbReference type="AlphaFoldDB" id="A0A7R9YX71"/>
<feature type="region of interest" description="Disordered" evidence="1">
    <location>
        <begin position="271"/>
        <end position="300"/>
    </location>
</feature>
<feature type="compositionally biased region" description="Low complexity" evidence="1">
    <location>
        <begin position="27"/>
        <end position="39"/>
    </location>
</feature>
<evidence type="ECO:0000313" key="2">
    <source>
        <dbReference type="EMBL" id="CAD8290937.1"/>
    </source>
</evidence>
<feature type="region of interest" description="Disordered" evidence="1">
    <location>
        <begin position="1"/>
        <end position="50"/>
    </location>
</feature>
<sequence>MSNQADKVSLVRAAVSDSNEDMEKNTAAASDGQGQAAAGNDLPSPRRLRVHEDLSGRRLVMLPDGASTDAVELARVSAGAELGEASTRPSNGDQDPKVVEAGRAAAPRIAKERLRSLQHYLQEKFDCKLSAGWRVHVTFTSKENLYASNAEVFFISPSGMPCHSHEAVAVTLGLLRLTSPWTPSSTLLPLLQSHKSDRIGHIPNHASLQHDVHHASARAAASTMALSTFSSSTSAAAAPSGVLAIANQQPGPQLGGQRHFLDLARTRSTNDPLMNRQLSMPRPSAATSPAPDNGNEDDVFGRQRMSAPASVPVELLLHPHTQLHASPPYMVAGAANPSPHAAMRYSPPGGAGLYLQTYQQPLGSMRDGSMASPLMAGSRPVHFVAASIPGQHHSIAMAQQYVHHTLMEGGHLVRASPTHFTLAQPPYLGNMHYGPSHARHGPGHGYVQMHTYDPASNAPHPQVSYIAHPPHHSSDASVMPVVHGQPVIKTEFMPQVLPAAHTAAGMPQSSQPAGVGAALMQWPSSQIPHTLAFVPILQQHPMAVQITPPQDHVPQHPQTHARPE</sequence>
<proteinExistence type="predicted"/>
<accession>A0A7R9YX71</accession>
<evidence type="ECO:0000256" key="1">
    <source>
        <dbReference type="SAM" id="MobiDB-lite"/>
    </source>
</evidence>
<gene>
    <name evidence="2" type="ORF">CEUR00632_LOCUS10697</name>
</gene>
<dbReference type="EMBL" id="HBEC01023420">
    <property type="protein sequence ID" value="CAD8290937.1"/>
    <property type="molecule type" value="Transcribed_RNA"/>
</dbReference>
<organism evidence="2">
    <name type="scientific">Chlamydomonas euryale</name>
    <dbReference type="NCBI Taxonomy" id="1486919"/>
    <lineage>
        <taxon>Eukaryota</taxon>
        <taxon>Viridiplantae</taxon>
        <taxon>Chlorophyta</taxon>
        <taxon>core chlorophytes</taxon>
        <taxon>Chlorophyceae</taxon>
        <taxon>CS clade</taxon>
        <taxon>Chlamydomonadales</taxon>
        <taxon>Chlamydomonadaceae</taxon>
        <taxon>Chlamydomonas</taxon>
    </lineage>
</organism>